<feature type="transmembrane region" description="Helical" evidence="2">
    <location>
        <begin position="38"/>
        <end position="57"/>
    </location>
</feature>
<protein>
    <recommendedName>
        <fullName evidence="5">PrsW family intramembrane metalloprotease</fullName>
    </recommendedName>
</protein>
<dbReference type="AlphaFoldDB" id="A0A0M6ZEQ2"/>
<dbReference type="STRING" id="311410.LA5095_00531"/>
<evidence type="ECO:0000313" key="3">
    <source>
        <dbReference type="EMBL" id="CTQ73478.1"/>
    </source>
</evidence>
<gene>
    <name evidence="3" type="ORF">LA5096_03671</name>
</gene>
<name>A0A0M6ZEQ2_9HYPH</name>
<dbReference type="RefSeq" id="WP_082442737.1">
    <property type="nucleotide sequence ID" value="NZ_CXWA01000006.1"/>
</dbReference>
<dbReference type="OrthoDB" id="9816434at2"/>
<dbReference type="GO" id="GO:0008233">
    <property type="term" value="F:peptidase activity"/>
    <property type="evidence" value="ECO:0007669"/>
    <property type="project" value="InterPro"/>
</dbReference>
<dbReference type="EMBL" id="CXWC01000011">
    <property type="protein sequence ID" value="CTQ73478.1"/>
    <property type="molecule type" value="Genomic_DNA"/>
</dbReference>
<evidence type="ECO:0000256" key="2">
    <source>
        <dbReference type="SAM" id="Phobius"/>
    </source>
</evidence>
<sequence>MSNSEPPKQSPTPRDYKEPTVSELVPFRSKKINLLKSPLLWVIGGTGIIIVLMYSSFSSFLKSPTINEFMFFGLILIGWIILSILITIYLYSRTDRPVWHFLIPAAFVYACLTTPLGQPYFIVFRGFLDPNWMGNPSFALHFVYMFFAAGLMEELMKVTTVIVGAILAVNYTQIRNSNPKLFEILVIRGPLDGLLMGTVGGAMFIFVETGFQYFPQQFAKQATAETLLSGLMLLLPRTISGMVGHMGWAGITGYFIGLWVIRPGSWKFVVYAWIVVSALHAAWNSQSHMALLAPLSVAATAVLYVSCLLKARQIESRFGTTREDYGSIVVQPGDRPSPAQPAAAPPGPAHSPVGETPVQPRKAPGEGVFLVVGNTRLPVVAGQDVDFSPLAAMGTEGLAATVSVHPTRADVIGLKNTGTRHWKATLRDGKHTELEPGRNVRLAKGVTIEFGPDLVASVEEPDQ</sequence>
<feature type="transmembrane region" description="Helical" evidence="2">
    <location>
        <begin position="69"/>
        <end position="91"/>
    </location>
</feature>
<evidence type="ECO:0008006" key="5">
    <source>
        <dbReference type="Google" id="ProtNLM"/>
    </source>
</evidence>
<evidence type="ECO:0000313" key="4">
    <source>
        <dbReference type="Proteomes" id="UP000049983"/>
    </source>
</evidence>
<reference evidence="4" key="1">
    <citation type="submission" date="2015-07" db="EMBL/GenBank/DDBJ databases">
        <authorList>
            <person name="Rodrigo-Torres Lidia"/>
            <person name="Arahal R.David."/>
        </authorList>
    </citation>
    <scope>NUCLEOTIDE SEQUENCE [LARGE SCALE GENOMIC DNA]</scope>
    <source>
        <strain evidence="4">CECT 5096</strain>
    </source>
</reference>
<keyword evidence="2" id="KW-0472">Membrane</keyword>
<dbReference type="Proteomes" id="UP000049983">
    <property type="component" value="Unassembled WGS sequence"/>
</dbReference>
<dbReference type="Pfam" id="PF13367">
    <property type="entry name" value="PrsW-protease"/>
    <property type="match status" value="1"/>
</dbReference>
<keyword evidence="2" id="KW-0812">Transmembrane</keyword>
<dbReference type="GeneID" id="97671009"/>
<dbReference type="InterPro" id="IPR026898">
    <property type="entry name" value="PrsW"/>
</dbReference>
<accession>A0A0M6ZEQ2</accession>
<feature type="transmembrane region" description="Helical" evidence="2">
    <location>
        <begin position="268"/>
        <end position="283"/>
    </location>
</feature>
<feature type="transmembrane region" description="Helical" evidence="2">
    <location>
        <begin position="142"/>
        <end position="169"/>
    </location>
</feature>
<proteinExistence type="predicted"/>
<organism evidence="3 4">
    <name type="scientific">Roseibium album</name>
    <dbReference type="NCBI Taxonomy" id="311410"/>
    <lineage>
        <taxon>Bacteria</taxon>
        <taxon>Pseudomonadati</taxon>
        <taxon>Pseudomonadota</taxon>
        <taxon>Alphaproteobacteria</taxon>
        <taxon>Hyphomicrobiales</taxon>
        <taxon>Stappiaceae</taxon>
        <taxon>Roseibium</taxon>
    </lineage>
</organism>
<feature type="transmembrane region" description="Helical" evidence="2">
    <location>
        <begin position="289"/>
        <end position="309"/>
    </location>
</feature>
<feature type="transmembrane region" description="Helical" evidence="2">
    <location>
        <begin position="98"/>
        <end position="122"/>
    </location>
</feature>
<feature type="region of interest" description="Disordered" evidence="1">
    <location>
        <begin position="327"/>
        <end position="361"/>
    </location>
</feature>
<feature type="transmembrane region" description="Helical" evidence="2">
    <location>
        <begin position="181"/>
        <end position="207"/>
    </location>
</feature>
<feature type="transmembrane region" description="Helical" evidence="2">
    <location>
        <begin position="239"/>
        <end position="261"/>
    </location>
</feature>
<keyword evidence="2" id="KW-1133">Transmembrane helix</keyword>
<evidence type="ECO:0000256" key="1">
    <source>
        <dbReference type="SAM" id="MobiDB-lite"/>
    </source>
</evidence>
<keyword evidence="4" id="KW-1185">Reference proteome</keyword>
<feature type="region of interest" description="Disordered" evidence="1">
    <location>
        <begin position="1"/>
        <end position="20"/>
    </location>
</feature>